<evidence type="ECO:0000256" key="4">
    <source>
        <dbReference type="ARBA" id="ARBA00022553"/>
    </source>
</evidence>
<dbReference type="SMART" id="SM00387">
    <property type="entry name" value="HATPase_c"/>
    <property type="match status" value="1"/>
</dbReference>
<dbReference type="Gene3D" id="3.30.565.10">
    <property type="entry name" value="Histidine kinase-like ATPase, C-terminal domain"/>
    <property type="match status" value="1"/>
</dbReference>
<dbReference type="Pfam" id="PF01590">
    <property type="entry name" value="GAF"/>
    <property type="match status" value="1"/>
</dbReference>
<dbReference type="Pfam" id="PF08447">
    <property type="entry name" value="PAS_3"/>
    <property type="match status" value="1"/>
</dbReference>
<dbReference type="Pfam" id="PF13185">
    <property type="entry name" value="GAF_2"/>
    <property type="match status" value="1"/>
</dbReference>
<dbReference type="CDD" id="cd00075">
    <property type="entry name" value="HATPase"/>
    <property type="match status" value="1"/>
</dbReference>
<proteinExistence type="predicted"/>
<reference evidence="12 13" key="1">
    <citation type="submission" date="2020-08" db="EMBL/GenBank/DDBJ databases">
        <title>Genomic Encyclopedia of Type Strains, Phase III (KMG-III): the genomes of soil and plant-associated and newly described type strains.</title>
        <authorList>
            <person name="Whitman W."/>
        </authorList>
    </citation>
    <scope>NUCLEOTIDE SEQUENCE [LARGE SCALE GENOMIC DNA]</scope>
    <source>
        <strain evidence="12 13">CECT 3303</strain>
    </source>
</reference>
<dbReference type="InterPro" id="IPR013655">
    <property type="entry name" value="PAS_fold_3"/>
</dbReference>
<sequence>MAIRLLHVRAAMVTLITEDRQIILSSAGINGSPSRRQTPLSQSMCRHLIVDDAPLLVADARRDERWRGIGAVSRGELTAYAGMPLHSPEGRPLGALCVIDDHSHSWRHDELETLEDLASMAEAEIASRSAERRARQELEEERTFLSALLDSLDVPVAACDAEGRIARFNTPMREALQTEETLADKSQWARVYQLFHPDGKHLLAVDELPLVRAMRERFTGQEVVVRTPGRPPRRFLVNGHPLTAPGGRNLGAVTAAHDVTVQRRVELRRSIRHAVTQALADAGSAEQAAHGVIGAITGTLGWTCGEYWQIAPGETRITRAGSWVRPGRKLPDFTGEDPMTLRSGQGLPGRVQDSGRPLWIRDLRAEPEVMVRLEEALGSGLRTAVGLPVHSGERVLAVLTFFSDTVEEPDDELLDLLGDVCAHVGRYMERRRAEDLALALTASRRRFDQVVSQVDDLVWTIEIDDDRVRVLYLSGNTTGIFGGQLPQSFDAVTFVEEHVHPDDRQDYADMHAVMRTGRPARAEYRLTGLDGVTRWVWSRTVPYRENGRLFADGVSTDITERRKLQEDHERLLAREREQVRRLRELDRMKDELVAVVSHELRSPVAVVRNYAELLLDDPGLDDAQRVFADVIDRKSTHLQHLVDGLLDLARLDAGHVGIDPRPLSLTRLVNQAVDEHRAAAEARHLSVVTELDRHLPVHGDPMRLRQVLDNLLSNAIKYTPDGGTVTVTAGCDGESTGNGACRKGDGRKGDGRKGDGRKGDGRKGTVVLTVADTGIGIPAEQYPRLFDRFFRASTAVDSGIKGTGLGLAITKSIVEAHGGGIVAAPREGGGTVFTVRLPVDPSAPH</sequence>
<keyword evidence="13" id="KW-1185">Reference proteome</keyword>
<dbReference type="PANTHER" id="PTHR43711:SF1">
    <property type="entry name" value="HISTIDINE KINASE 1"/>
    <property type="match status" value="1"/>
</dbReference>
<dbReference type="SUPFAM" id="SSF55781">
    <property type="entry name" value="GAF domain-like"/>
    <property type="match status" value="2"/>
</dbReference>
<dbReference type="SMART" id="SM00388">
    <property type="entry name" value="HisKA"/>
    <property type="match status" value="1"/>
</dbReference>
<dbReference type="InterPro" id="IPR050736">
    <property type="entry name" value="Sensor_HK_Regulatory"/>
</dbReference>
<evidence type="ECO:0000256" key="3">
    <source>
        <dbReference type="ARBA" id="ARBA00012438"/>
    </source>
</evidence>
<dbReference type="CDD" id="cd00082">
    <property type="entry name" value="HisKA"/>
    <property type="match status" value="1"/>
</dbReference>
<evidence type="ECO:0000256" key="6">
    <source>
        <dbReference type="ARBA" id="ARBA00022777"/>
    </source>
</evidence>
<feature type="domain" description="Histidine kinase" evidence="10">
    <location>
        <begin position="595"/>
        <end position="841"/>
    </location>
</feature>
<feature type="compositionally biased region" description="Basic and acidic residues" evidence="9">
    <location>
        <begin position="742"/>
        <end position="763"/>
    </location>
</feature>
<evidence type="ECO:0000256" key="5">
    <source>
        <dbReference type="ARBA" id="ARBA00022679"/>
    </source>
</evidence>
<dbReference type="InterPro" id="IPR000014">
    <property type="entry name" value="PAS"/>
</dbReference>
<dbReference type="InterPro" id="IPR036097">
    <property type="entry name" value="HisK_dim/P_sf"/>
</dbReference>
<dbReference type="PRINTS" id="PR00344">
    <property type="entry name" value="BCTRLSENSOR"/>
</dbReference>
<dbReference type="InterPro" id="IPR029016">
    <property type="entry name" value="GAF-like_dom_sf"/>
</dbReference>
<dbReference type="InterPro" id="IPR000700">
    <property type="entry name" value="PAS-assoc_C"/>
</dbReference>
<dbReference type="PANTHER" id="PTHR43711">
    <property type="entry name" value="TWO-COMPONENT HISTIDINE KINASE"/>
    <property type="match status" value="1"/>
</dbReference>
<dbReference type="SMART" id="SM00065">
    <property type="entry name" value="GAF"/>
    <property type="match status" value="2"/>
</dbReference>
<evidence type="ECO:0000256" key="9">
    <source>
        <dbReference type="SAM" id="MobiDB-lite"/>
    </source>
</evidence>
<dbReference type="Gene3D" id="3.30.450.20">
    <property type="entry name" value="PAS domain"/>
    <property type="match status" value="2"/>
</dbReference>
<dbReference type="Pfam" id="PF08448">
    <property type="entry name" value="PAS_4"/>
    <property type="match status" value="1"/>
</dbReference>
<keyword evidence="5" id="KW-0808">Transferase</keyword>
<keyword evidence="4" id="KW-0597">Phosphoprotein</keyword>
<dbReference type="PROSITE" id="PS50109">
    <property type="entry name" value="HIS_KIN"/>
    <property type="match status" value="1"/>
</dbReference>
<organism evidence="12 13">
    <name type="scientific">Planomonospora venezuelensis</name>
    <dbReference type="NCBI Taxonomy" id="1999"/>
    <lineage>
        <taxon>Bacteria</taxon>
        <taxon>Bacillati</taxon>
        <taxon>Actinomycetota</taxon>
        <taxon>Actinomycetes</taxon>
        <taxon>Streptosporangiales</taxon>
        <taxon>Streptosporangiaceae</taxon>
        <taxon>Planomonospora</taxon>
    </lineage>
</organism>
<dbReference type="PROSITE" id="PS50113">
    <property type="entry name" value="PAC"/>
    <property type="match status" value="1"/>
</dbReference>
<evidence type="ECO:0000313" key="12">
    <source>
        <dbReference type="EMBL" id="MBB5967540.1"/>
    </source>
</evidence>
<keyword evidence="8" id="KW-0175">Coiled coil</keyword>
<dbReference type="SUPFAM" id="SSF47384">
    <property type="entry name" value="Homodimeric domain of signal transducing histidine kinase"/>
    <property type="match status" value="1"/>
</dbReference>
<dbReference type="GO" id="GO:0005886">
    <property type="term" value="C:plasma membrane"/>
    <property type="evidence" value="ECO:0007669"/>
    <property type="project" value="UniProtKB-SubCell"/>
</dbReference>
<evidence type="ECO:0000259" key="11">
    <source>
        <dbReference type="PROSITE" id="PS50113"/>
    </source>
</evidence>
<dbReference type="Gene3D" id="1.10.287.130">
    <property type="match status" value="1"/>
</dbReference>
<accession>A0A841DBY4</accession>
<dbReference type="SUPFAM" id="SSF55874">
    <property type="entry name" value="ATPase domain of HSP90 chaperone/DNA topoisomerase II/histidine kinase"/>
    <property type="match status" value="1"/>
</dbReference>
<keyword evidence="7" id="KW-0902">Two-component regulatory system</keyword>
<dbReference type="InterPro" id="IPR003594">
    <property type="entry name" value="HATPase_dom"/>
</dbReference>
<comment type="caution">
    <text evidence="12">The sequence shown here is derived from an EMBL/GenBank/DDBJ whole genome shotgun (WGS) entry which is preliminary data.</text>
</comment>
<evidence type="ECO:0000256" key="8">
    <source>
        <dbReference type="SAM" id="Coils"/>
    </source>
</evidence>
<evidence type="ECO:0000313" key="13">
    <source>
        <dbReference type="Proteomes" id="UP000562352"/>
    </source>
</evidence>
<feature type="domain" description="PAC" evidence="11">
    <location>
        <begin position="520"/>
        <end position="570"/>
    </location>
</feature>
<dbReference type="FunFam" id="1.10.287.130:FF:000001">
    <property type="entry name" value="Two-component sensor histidine kinase"/>
    <property type="match status" value="1"/>
</dbReference>
<keyword evidence="6 12" id="KW-0418">Kinase</keyword>
<dbReference type="InterPro" id="IPR004358">
    <property type="entry name" value="Sig_transdc_His_kin-like_C"/>
</dbReference>
<dbReference type="AlphaFoldDB" id="A0A841DBY4"/>
<dbReference type="Proteomes" id="UP000562352">
    <property type="component" value="Unassembled WGS sequence"/>
</dbReference>
<dbReference type="Pfam" id="PF02518">
    <property type="entry name" value="HATPase_c"/>
    <property type="match status" value="1"/>
</dbReference>
<dbReference type="InterPro" id="IPR035965">
    <property type="entry name" value="PAS-like_dom_sf"/>
</dbReference>
<dbReference type="SUPFAM" id="SSF55785">
    <property type="entry name" value="PYP-like sensor domain (PAS domain)"/>
    <property type="match status" value="2"/>
</dbReference>
<evidence type="ECO:0000256" key="2">
    <source>
        <dbReference type="ARBA" id="ARBA00004236"/>
    </source>
</evidence>
<comment type="subcellular location">
    <subcellularLocation>
        <location evidence="2">Cell membrane</location>
    </subcellularLocation>
</comment>
<dbReference type="Pfam" id="PF00512">
    <property type="entry name" value="HisKA"/>
    <property type="match status" value="1"/>
</dbReference>
<dbReference type="InterPro" id="IPR003018">
    <property type="entry name" value="GAF"/>
</dbReference>
<gene>
    <name evidence="12" type="ORF">FHS22_006847</name>
</gene>
<dbReference type="InterPro" id="IPR003661">
    <property type="entry name" value="HisK_dim/P_dom"/>
</dbReference>
<evidence type="ECO:0000256" key="7">
    <source>
        <dbReference type="ARBA" id="ARBA00023012"/>
    </source>
</evidence>
<name>A0A841DBY4_PLAVE</name>
<dbReference type="InterPro" id="IPR036890">
    <property type="entry name" value="HATPase_C_sf"/>
</dbReference>
<feature type="coiled-coil region" evidence="8">
    <location>
        <begin position="111"/>
        <end position="140"/>
    </location>
</feature>
<evidence type="ECO:0000256" key="1">
    <source>
        <dbReference type="ARBA" id="ARBA00000085"/>
    </source>
</evidence>
<dbReference type="InterPro" id="IPR005467">
    <property type="entry name" value="His_kinase_dom"/>
</dbReference>
<dbReference type="EC" id="2.7.13.3" evidence="3"/>
<protein>
    <recommendedName>
        <fullName evidence="3">histidine kinase</fullName>
        <ecNumber evidence="3">2.7.13.3</ecNumber>
    </recommendedName>
</protein>
<dbReference type="SMART" id="SM00091">
    <property type="entry name" value="PAS"/>
    <property type="match status" value="2"/>
</dbReference>
<dbReference type="Gene3D" id="3.30.450.40">
    <property type="match status" value="2"/>
</dbReference>
<evidence type="ECO:0000259" key="10">
    <source>
        <dbReference type="PROSITE" id="PS50109"/>
    </source>
</evidence>
<dbReference type="EMBL" id="JACHJJ010000034">
    <property type="protein sequence ID" value="MBB5967540.1"/>
    <property type="molecule type" value="Genomic_DNA"/>
</dbReference>
<dbReference type="InterPro" id="IPR013656">
    <property type="entry name" value="PAS_4"/>
</dbReference>
<dbReference type="GO" id="GO:0000155">
    <property type="term" value="F:phosphorelay sensor kinase activity"/>
    <property type="evidence" value="ECO:0007669"/>
    <property type="project" value="InterPro"/>
</dbReference>
<comment type="catalytic activity">
    <reaction evidence="1">
        <text>ATP + protein L-histidine = ADP + protein N-phospho-L-histidine.</text>
        <dbReference type="EC" id="2.7.13.3"/>
    </reaction>
</comment>
<feature type="region of interest" description="Disordered" evidence="9">
    <location>
        <begin position="733"/>
        <end position="763"/>
    </location>
</feature>